<dbReference type="STRING" id="883081.HMPREF9698_01113"/>
<accession>K9EW17</accession>
<dbReference type="EMBL" id="AGXA01000021">
    <property type="protein sequence ID" value="EKU93365.1"/>
    <property type="molecule type" value="Genomic_DNA"/>
</dbReference>
<organism evidence="1 2">
    <name type="scientific">Alloiococcus otitis ATCC 51267</name>
    <dbReference type="NCBI Taxonomy" id="883081"/>
    <lineage>
        <taxon>Bacteria</taxon>
        <taxon>Bacillati</taxon>
        <taxon>Bacillota</taxon>
        <taxon>Bacilli</taxon>
        <taxon>Lactobacillales</taxon>
        <taxon>Carnobacteriaceae</taxon>
        <taxon>Alloiococcus</taxon>
    </lineage>
</organism>
<dbReference type="AlphaFoldDB" id="K9EW17"/>
<gene>
    <name evidence="1" type="ORF">HMPREF9698_01113</name>
</gene>
<evidence type="ECO:0008006" key="3">
    <source>
        <dbReference type="Google" id="ProtNLM"/>
    </source>
</evidence>
<dbReference type="Gene3D" id="3.30.2000.30">
    <property type="match status" value="1"/>
</dbReference>
<dbReference type="Proteomes" id="UP000009875">
    <property type="component" value="Unassembled WGS sequence"/>
</dbReference>
<dbReference type="InterPro" id="IPR053745">
    <property type="entry name" value="Viral_Tail_Comp_sf"/>
</dbReference>
<sequence>MTPANAVFRYVFATAQDITDNVYDYLPDASAHYPFIYIGEDESDHQFNTDRVEDVEQTVHLWGKRTDRNQLDYWLEALADKLKHPRLAFAYTLNPLDHAHSTIPDNTTGEPLLHHVLAVRFRVIENKGE</sequence>
<keyword evidence="2" id="KW-1185">Reference proteome</keyword>
<comment type="caution">
    <text evidence="1">The sequence shown here is derived from an EMBL/GenBank/DDBJ whole genome shotgun (WGS) entry which is preliminary data.</text>
</comment>
<protein>
    <recommendedName>
        <fullName evidence="3">DUF3168 domain-containing protein</fullName>
    </recommendedName>
</protein>
<name>K9EW17_9LACT</name>
<dbReference type="HOGENOM" id="CLU_1944179_0_0_9"/>
<evidence type="ECO:0000313" key="1">
    <source>
        <dbReference type="EMBL" id="EKU93365.1"/>
    </source>
</evidence>
<evidence type="ECO:0000313" key="2">
    <source>
        <dbReference type="Proteomes" id="UP000009875"/>
    </source>
</evidence>
<proteinExistence type="predicted"/>
<dbReference type="RefSeq" id="WP_003778209.1">
    <property type="nucleotide sequence ID" value="NZ_JH992959.1"/>
</dbReference>
<dbReference type="OrthoDB" id="1701539at2"/>
<reference evidence="1 2" key="1">
    <citation type="submission" date="2012-09" db="EMBL/GenBank/DDBJ databases">
        <title>The Genome Sequence of Alloiococcus otitis ATCC 51267.</title>
        <authorList>
            <consortium name="The Broad Institute Genome Sequencing Platform"/>
            <person name="Earl A."/>
            <person name="Ward D."/>
            <person name="Feldgarden M."/>
            <person name="Gevers D."/>
            <person name="Huys G."/>
            <person name="Walker B."/>
            <person name="Young S.K."/>
            <person name="Zeng Q."/>
            <person name="Gargeya S."/>
            <person name="Fitzgerald M."/>
            <person name="Haas B."/>
            <person name="Abouelleil A."/>
            <person name="Alvarado L."/>
            <person name="Arachchi H.M."/>
            <person name="Berlin A.M."/>
            <person name="Chapman S.B."/>
            <person name="Goldberg J."/>
            <person name="Griggs A."/>
            <person name="Gujja S."/>
            <person name="Hansen M."/>
            <person name="Howarth C."/>
            <person name="Imamovic A."/>
            <person name="Larimer J."/>
            <person name="McCowen C."/>
            <person name="Montmayeur A."/>
            <person name="Murphy C."/>
            <person name="Neiman D."/>
            <person name="Pearson M."/>
            <person name="Priest M."/>
            <person name="Roberts A."/>
            <person name="Saif S."/>
            <person name="Shea T."/>
            <person name="Sisk P."/>
            <person name="Sykes S."/>
            <person name="Wortman J."/>
            <person name="Nusbaum C."/>
            <person name="Birren B."/>
        </authorList>
    </citation>
    <scope>NUCLEOTIDE SEQUENCE [LARGE SCALE GENOMIC DNA]</scope>
    <source>
        <strain evidence="1 2">ATCC 51267</strain>
    </source>
</reference>